<evidence type="ECO:0000256" key="2">
    <source>
        <dbReference type="ARBA" id="ARBA00009525"/>
    </source>
</evidence>
<evidence type="ECO:0000256" key="6">
    <source>
        <dbReference type="ARBA" id="ARBA00023204"/>
    </source>
</evidence>
<name>A0A8C5Q8G3_9ANUR</name>
<evidence type="ECO:0000256" key="8">
    <source>
        <dbReference type="SAM" id="Coils"/>
    </source>
</evidence>
<dbReference type="Pfam" id="PF10404">
    <property type="entry name" value="BHD_2"/>
    <property type="match status" value="1"/>
</dbReference>
<dbReference type="SMART" id="SM01032">
    <property type="entry name" value="BHD_3"/>
    <property type="match status" value="1"/>
</dbReference>
<dbReference type="InterPro" id="IPR018326">
    <property type="entry name" value="Rad4_beta-hairpin_dom1"/>
</dbReference>
<dbReference type="InterPro" id="IPR018328">
    <property type="entry name" value="Rad4_beta-hairpin_dom3"/>
</dbReference>
<feature type="compositionally biased region" description="Basic and acidic residues" evidence="9">
    <location>
        <begin position="1076"/>
        <end position="1092"/>
    </location>
</feature>
<dbReference type="PROSITE" id="PS51257">
    <property type="entry name" value="PROKAR_LIPOPROTEIN"/>
    <property type="match status" value="1"/>
</dbReference>
<dbReference type="GO" id="GO:0005737">
    <property type="term" value="C:cytoplasm"/>
    <property type="evidence" value="ECO:0007669"/>
    <property type="project" value="TreeGrafter"/>
</dbReference>
<dbReference type="InterPro" id="IPR018327">
    <property type="entry name" value="BHD_2"/>
</dbReference>
<feature type="region of interest" description="Disordered" evidence="9">
    <location>
        <begin position="1027"/>
        <end position="1092"/>
    </location>
</feature>
<evidence type="ECO:0000259" key="12">
    <source>
        <dbReference type="SMART" id="SM01032"/>
    </source>
</evidence>
<dbReference type="GO" id="GO:0003684">
    <property type="term" value="F:damaged DNA binding"/>
    <property type="evidence" value="ECO:0007669"/>
    <property type="project" value="InterPro"/>
</dbReference>
<dbReference type="FunFam" id="3.30.70.2460:FF:000001">
    <property type="entry name" value="DNA repair protein Rad4 family"/>
    <property type="match status" value="1"/>
</dbReference>
<keyword evidence="14" id="KW-1185">Reference proteome</keyword>
<dbReference type="InterPro" id="IPR036985">
    <property type="entry name" value="Transglutaminase-like_sf"/>
</dbReference>
<reference evidence="13" key="2">
    <citation type="submission" date="2025-09" db="UniProtKB">
        <authorList>
            <consortium name="Ensembl"/>
        </authorList>
    </citation>
    <scope>IDENTIFICATION</scope>
</reference>
<evidence type="ECO:0000256" key="3">
    <source>
        <dbReference type="ARBA" id="ARBA00022553"/>
    </source>
</evidence>
<dbReference type="PANTHER" id="PTHR12135:SF0">
    <property type="entry name" value="DNA REPAIR PROTEIN COMPLEMENTING XP-C CELLS"/>
    <property type="match status" value="1"/>
</dbReference>
<dbReference type="GO" id="GO:0006298">
    <property type="term" value="P:mismatch repair"/>
    <property type="evidence" value="ECO:0007669"/>
    <property type="project" value="TreeGrafter"/>
</dbReference>
<dbReference type="NCBIfam" id="TIGR00605">
    <property type="entry name" value="rad4"/>
    <property type="match status" value="1"/>
</dbReference>
<dbReference type="GO" id="GO:0003697">
    <property type="term" value="F:single-stranded DNA binding"/>
    <property type="evidence" value="ECO:0007669"/>
    <property type="project" value="TreeGrafter"/>
</dbReference>
<dbReference type="InterPro" id="IPR038765">
    <property type="entry name" value="Papain-like_cys_pep_sf"/>
</dbReference>
<gene>
    <name evidence="13" type="primary">XPC</name>
</gene>
<dbReference type="GO" id="GO:0006289">
    <property type="term" value="P:nucleotide-excision repair"/>
    <property type="evidence" value="ECO:0007669"/>
    <property type="project" value="InterPro"/>
</dbReference>
<evidence type="ECO:0000256" key="4">
    <source>
        <dbReference type="ARBA" id="ARBA00022763"/>
    </source>
</evidence>
<dbReference type="GeneTree" id="ENSGT00390000005194"/>
<protein>
    <submittedName>
        <fullName evidence="13">XPC complex subunit, DNA damage recognition and repair factor</fullName>
    </submittedName>
</protein>
<keyword evidence="7" id="KW-0539">Nucleus</keyword>
<feature type="region of interest" description="Disordered" evidence="9">
    <location>
        <begin position="454"/>
        <end position="625"/>
    </location>
</feature>
<dbReference type="FunFam" id="2.20.20.110:FF:000001">
    <property type="entry name" value="DNA repair protein complementing XP-C cells"/>
    <property type="match status" value="1"/>
</dbReference>
<evidence type="ECO:0000256" key="7">
    <source>
        <dbReference type="ARBA" id="ARBA00023242"/>
    </source>
</evidence>
<dbReference type="Ensembl" id="ENSLLET00000034665.1">
    <property type="protein sequence ID" value="ENSLLEP00000033393.1"/>
    <property type="gene ID" value="ENSLLEG00000021030.1"/>
</dbReference>
<dbReference type="PANTHER" id="PTHR12135">
    <property type="entry name" value="DNA REPAIR PROTEIN XP-C / RAD4"/>
    <property type="match status" value="1"/>
</dbReference>
<dbReference type="SUPFAM" id="SSF54001">
    <property type="entry name" value="Cysteine proteinases"/>
    <property type="match status" value="1"/>
</dbReference>
<proteinExistence type="inferred from homology"/>
<evidence type="ECO:0000256" key="1">
    <source>
        <dbReference type="ARBA" id="ARBA00004123"/>
    </source>
</evidence>
<comment type="similarity">
    <text evidence="2">Belongs to the XPC family.</text>
</comment>
<evidence type="ECO:0000259" key="10">
    <source>
        <dbReference type="SMART" id="SM01030"/>
    </source>
</evidence>
<dbReference type="Gene3D" id="2.20.20.110">
    <property type="entry name" value="Rad4, beta-hairpin domain BHD1"/>
    <property type="match status" value="1"/>
</dbReference>
<dbReference type="AlphaFoldDB" id="A0A8C5Q8G3"/>
<dbReference type="InterPro" id="IPR018325">
    <property type="entry name" value="Rad4/PNGase_transGLS-fold"/>
</dbReference>
<comment type="subcellular location">
    <subcellularLocation>
        <location evidence="1">Nucleus</location>
    </subcellularLocation>
</comment>
<evidence type="ECO:0000256" key="9">
    <source>
        <dbReference type="SAM" id="MobiDB-lite"/>
    </source>
</evidence>
<dbReference type="Gene3D" id="3.90.260.10">
    <property type="entry name" value="Transglutaminase-like"/>
    <property type="match status" value="2"/>
</dbReference>
<dbReference type="Pfam" id="PF03835">
    <property type="entry name" value="Rad4"/>
    <property type="match status" value="1"/>
</dbReference>
<keyword evidence="5" id="KW-0238">DNA-binding</keyword>
<feature type="compositionally biased region" description="Basic residues" evidence="9">
    <location>
        <begin position="481"/>
        <end position="494"/>
    </location>
</feature>
<evidence type="ECO:0000313" key="14">
    <source>
        <dbReference type="Proteomes" id="UP000694569"/>
    </source>
</evidence>
<dbReference type="Pfam" id="PF10405">
    <property type="entry name" value="BHD_3"/>
    <property type="match status" value="1"/>
</dbReference>
<dbReference type="GO" id="GO:0071942">
    <property type="term" value="C:XPC complex"/>
    <property type="evidence" value="ECO:0007669"/>
    <property type="project" value="TreeGrafter"/>
</dbReference>
<accession>A0A8C5Q8G3</accession>
<feature type="compositionally biased region" description="Basic and acidic residues" evidence="9">
    <location>
        <begin position="1027"/>
        <end position="1042"/>
    </location>
</feature>
<keyword evidence="8" id="KW-0175">Coiled coil</keyword>
<keyword evidence="3" id="KW-0597">Phosphoprotein</keyword>
<dbReference type="Proteomes" id="UP000694569">
    <property type="component" value="Unplaced"/>
</dbReference>
<sequence>MIRSSSACRHPVHAHSSSACRHPVHDTQLQRLPSPCTCTQLQHLPSPCTCAQLQRLQSPCTRAQLQCLPSPCTCAQLQRLPSPCTCAQLQRLPSPCTRSQLQRLPSPCTCAQLQRLPSPCTCAQLQRLPSPCTCAQLQRLPSPCTCAQLQRLLSPCTCAQLQRLPSPCTCAQLQRLPSPCTCAQHLPSPCTRVQLQRLPSPCTRAQLQRLPSPCTRVQLQRLPSPCTCAQLQRLPSPCTCAQLQRLPSPCTCAHSPFVSHVLVPCGSSVSELNGPVVEDLQAAASPELEFAAQPVEIEIETAEAARKRLRREKRKAEFEGYLRRMMNRFSKELREDTHKVHLLCLLANGLYRSHTCREPDLLAIALSVVPVKFTTSACVDMIYLKNLLTWFVGTFTFNAEMSVQDKEPLASRLERRFGVYGVRDEEEMVHVLLVILRALSLRSRLVLSLQPIPLKEPPAKNKRPSDQTASKSPNKTPAPKKPPKATPRKNRKKVKQEATSPGESEEEEKPTRSSKTGEHKDRKKVKQEVEEKPVRSGVAGECKDHKQEVEEKPVRSSVAGERKDHKKVKPEVEEMPGTRPKNLLRRKVASKVSYKEESVSVTGSDSDFSFSDSDSDDSYSEDTSFERKVRVSTIIKEKSMKKLESMTGHHQKSKRSPSDSSARPQRRGKIISTDEEEEPVVSPTQGSDQWVEVYLEKDGRWVTVDCVHKTVGHPQLCYKNATKPLTYVIAIDNVGCVKDVTRRYDAQWMTNTRKRRVDEDWWEETLKPYKIRSKEQEEKEDAEFEAKMLEQPLPTSITEYKNHPLYVLKRHLLKYEAIYPETAAILGFCRGEAVYARSCVHTLHSRDTWLKEARVARLGEVPYKMVKGQSNRARKARLADPEKKDSPDLALYGLWQTEDYQPPVAVDGKVPRNEFGNVYLFKPSMLPIGCSHLRVPNLHRVARKLDIDCVPAITGFDFHCGFSHPVTDGYIVCEENADVLLAAWDNDQAEMERKQKEKRERRALGNWKLLIKGLLIRERLKARYGKKDLDKTSSTAEDRGFSSDEDNAVETLAQDVMVSWPQNREAAGGNAKPKSKREQKGADKHLFPFEKM</sequence>
<dbReference type="GO" id="GO:0000111">
    <property type="term" value="C:nucleotide-excision repair factor 2 complex"/>
    <property type="evidence" value="ECO:0007669"/>
    <property type="project" value="TreeGrafter"/>
</dbReference>
<feature type="region of interest" description="Disordered" evidence="9">
    <location>
        <begin position="639"/>
        <end position="684"/>
    </location>
</feature>
<dbReference type="Gene3D" id="3.30.70.2460">
    <property type="entry name" value="Rad4, beta-hairpin domain BHD3"/>
    <property type="match status" value="1"/>
</dbReference>
<dbReference type="OrthoDB" id="300780at2759"/>
<feature type="coiled-coil region" evidence="8">
    <location>
        <begin position="292"/>
        <end position="319"/>
    </location>
</feature>
<keyword evidence="6" id="KW-0234">DNA repair</keyword>
<feature type="compositionally biased region" description="Basic and acidic residues" evidence="9">
    <location>
        <begin position="541"/>
        <end position="554"/>
    </location>
</feature>
<feature type="compositionally biased region" description="Basic and acidic residues" evidence="9">
    <location>
        <begin position="509"/>
        <end position="534"/>
    </location>
</feature>
<dbReference type="Pfam" id="PF10403">
    <property type="entry name" value="BHD_1"/>
    <property type="match status" value="1"/>
</dbReference>
<dbReference type="InterPro" id="IPR018026">
    <property type="entry name" value="DNA_repair_Rad4-like"/>
</dbReference>
<feature type="domain" description="Rad4 beta-hairpin" evidence="11">
    <location>
        <begin position="843"/>
        <end position="903"/>
    </location>
</feature>
<dbReference type="InterPro" id="IPR004583">
    <property type="entry name" value="DNA_repair_Rad4"/>
</dbReference>
<evidence type="ECO:0000313" key="13">
    <source>
        <dbReference type="Ensembl" id="ENSLLEP00000033393.1"/>
    </source>
</evidence>
<evidence type="ECO:0000256" key="5">
    <source>
        <dbReference type="ARBA" id="ARBA00023125"/>
    </source>
</evidence>
<feature type="domain" description="Rad4 beta-hairpin" evidence="12">
    <location>
        <begin position="910"/>
        <end position="984"/>
    </location>
</feature>
<dbReference type="InterPro" id="IPR042488">
    <property type="entry name" value="Rad4_BHD3_sf"/>
</dbReference>
<organism evidence="13 14">
    <name type="scientific">Leptobrachium leishanense</name>
    <name type="common">Leishan spiny toad</name>
    <dbReference type="NCBI Taxonomy" id="445787"/>
    <lineage>
        <taxon>Eukaryota</taxon>
        <taxon>Metazoa</taxon>
        <taxon>Chordata</taxon>
        <taxon>Craniata</taxon>
        <taxon>Vertebrata</taxon>
        <taxon>Euteleostomi</taxon>
        <taxon>Amphibia</taxon>
        <taxon>Batrachia</taxon>
        <taxon>Anura</taxon>
        <taxon>Pelobatoidea</taxon>
        <taxon>Megophryidae</taxon>
        <taxon>Leptobrachium</taxon>
    </lineage>
</organism>
<dbReference type="SMART" id="SM01031">
    <property type="entry name" value="BHD_2"/>
    <property type="match status" value="1"/>
</dbReference>
<dbReference type="SMART" id="SM01030">
    <property type="entry name" value="BHD_1"/>
    <property type="match status" value="1"/>
</dbReference>
<feature type="domain" description="Rad4 beta-hairpin" evidence="10">
    <location>
        <begin position="789"/>
        <end position="841"/>
    </location>
</feature>
<keyword evidence="4" id="KW-0227">DNA damage</keyword>
<evidence type="ECO:0000259" key="11">
    <source>
        <dbReference type="SMART" id="SM01031"/>
    </source>
</evidence>
<feature type="compositionally biased region" description="Low complexity" evidence="9">
    <location>
        <begin position="599"/>
        <end position="612"/>
    </location>
</feature>
<reference evidence="13" key="1">
    <citation type="submission" date="2025-08" db="UniProtKB">
        <authorList>
            <consortium name="Ensembl"/>
        </authorList>
    </citation>
    <scope>IDENTIFICATION</scope>
</reference>